<keyword evidence="1" id="KW-1133">Transmembrane helix</keyword>
<proteinExistence type="predicted"/>
<dbReference type="Proteomes" id="UP000036681">
    <property type="component" value="Unplaced"/>
</dbReference>
<protein>
    <submittedName>
        <fullName evidence="3">Ovule protein</fullName>
    </submittedName>
</protein>
<reference evidence="3" key="1">
    <citation type="submission" date="2017-02" db="UniProtKB">
        <authorList>
            <consortium name="WormBaseParasite"/>
        </authorList>
    </citation>
    <scope>IDENTIFICATION</scope>
</reference>
<feature type="transmembrane region" description="Helical" evidence="1">
    <location>
        <begin position="23"/>
        <end position="41"/>
    </location>
</feature>
<evidence type="ECO:0000313" key="3">
    <source>
        <dbReference type="WBParaSite" id="ALUE_0000125501-mRNA-1"/>
    </source>
</evidence>
<dbReference type="WBParaSite" id="ALUE_0000125501-mRNA-1">
    <property type="protein sequence ID" value="ALUE_0000125501-mRNA-1"/>
    <property type="gene ID" value="ALUE_0000125501"/>
</dbReference>
<dbReference type="AlphaFoldDB" id="A0A0M3HIB0"/>
<name>A0A0M3HIB0_ASCLU</name>
<evidence type="ECO:0000313" key="2">
    <source>
        <dbReference type="Proteomes" id="UP000036681"/>
    </source>
</evidence>
<keyword evidence="2" id="KW-1185">Reference proteome</keyword>
<evidence type="ECO:0000256" key="1">
    <source>
        <dbReference type="SAM" id="Phobius"/>
    </source>
</evidence>
<keyword evidence="1" id="KW-0472">Membrane</keyword>
<accession>A0A0M3HIB0</accession>
<organism evidence="2 3">
    <name type="scientific">Ascaris lumbricoides</name>
    <name type="common">Giant roundworm</name>
    <dbReference type="NCBI Taxonomy" id="6252"/>
    <lineage>
        <taxon>Eukaryota</taxon>
        <taxon>Metazoa</taxon>
        <taxon>Ecdysozoa</taxon>
        <taxon>Nematoda</taxon>
        <taxon>Chromadorea</taxon>
        <taxon>Rhabditida</taxon>
        <taxon>Spirurina</taxon>
        <taxon>Ascaridomorpha</taxon>
        <taxon>Ascaridoidea</taxon>
        <taxon>Ascarididae</taxon>
        <taxon>Ascaris</taxon>
    </lineage>
</organism>
<sequence length="107" mass="12445">MMIYHNKGILFKDSREVKCNVRWRARVVPSCTLYGVLLLSYRLLSLRVASNRCLFMDLIPMSSLVGLLCLFMVPLYFKSFLSRTPTPLHSSNLLMRIHRAIHISMEI</sequence>
<feature type="transmembrane region" description="Helical" evidence="1">
    <location>
        <begin position="53"/>
        <end position="77"/>
    </location>
</feature>
<keyword evidence="1" id="KW-0812">Transmembrane</keyword>